<name>A0A0Q5VTW2_DROER</name>
<dbReference type="AlphaFoldDB" id="A0A0Q5VTW2"/>
<gene>
    <name evidence="2" type="primary">Dere\GG26867</name>
    <name evidence="2" type="synonym">GG26867</name>
    <name evidence="2" type="ORF">Dere_GG26867</name>
</gene>
<dbReference type="EMBL" id="CH954179">
    <property type="protein sequence ID" value="KQS62373.1"/>
    <property type="molecule type" value="Genomic_DNA"/>
</dbReference>
<accession>A0A0Q5VTW2</accession>
<evidence type="ECO:0000256" key="1">
    <source>
        <dbReference type="SAM" id="MobiDB-lite"/>
    </source>
</evidence>
<sequence>MVLGRKTGMEYGVPLLAGTGQPTMAPLPKTTTAATGYNKRGHKQSATSDFIFKKRMSSLEGTAPPAELPPCAAGFTWVILMSTCLPNLARTRRRCFLGYYFHQKLKKCMRRRYDKEQEPGVIKKWMDRTTKKPTTRRPCPKRGSRYTGDWLGYNSGYGKNEPLP</sequence>
<reference evidence="2 3" key="2">
    <citation type="journal article" date="2008" name="Bioinformatics">
        <title>Assembly reconciliation.</title>
        <authorList>
            <person name="Zimin A.V."/>
            <person name="Smith D.R."/>
            <person name="Sutton G."/>
            <person name="Yorke J.A."/>
        </authorList>
    </citation>
    <scope>NUCLEOTIDE SEQUENCE [LARGE SCALE GENOMIC DNA]</scope>
    <source>
        <strain evidence="2 3">TSC#14021-0224.01</strain>
    </source>
</reference>
<protein>
    <submittedName>
        <fullName evidence="2">Uncharacterized protein</fullName>
    </submittedName>
</protein>
<organism evidence="2 3">
    <name type="scientific">Drosophila erecta</name>
    <name type="common">Fruit fly</name>
    <dbReference type="NCBI Taxonomy" id="7220"/>
    <lineage>
        <taxon>Eukaryota</taxon>
        <taxon>Metazoa</taxon>
        <taxon>Ecdysozoa</taxon>
        <taxon>Arthropoda</taxon>
        <taxon>Hexapoda</taxon>
        <taxon>Insecta</taxon>
        <taxon>Pterygota</taxon>
        <taxon>Neoptera</taxon>
        <taxon>Endopterygota</taxon>
        <taxon>Diptera</taxon>
        <taxon>Brachycera</taxon>
        <taxon>Muscomorpha</taxon>
        <taxon>Ephydroidea</taxon>
        <taxon>Drosophilidae</taxon>
        <taxon>Drosophila</taxon>
        <taxon>Sophophora</taxon>
    </lineage>
</organism>
<dbReference type="Proteomes" id="UP000008711">
    <property type="component" value="Unassembled WGS sequence"/>
</dbReference>
<feature type="compositionally biased region" description="Basic residues" evidence="1">
    <location>
        <begin position="131"/>
        <end position="144"/>
    </location>
</feature>
<evidence type="ECO:0000313" key="3">
    <source>
        <dbReference type="Proteomes" id="UP000008711"/>
    </source>
</evidence>
<feature type="region of interest" description="Disordered" evidence="1">
    <location>
        <begin position="128"/>
        <end position="164"/>
    </location>
</feature>
<reference evidence="2 3" key="1">
    <citation type="journal article" date="2007" name="Nature">
        <title>Evolution of genes and genomes on the Drosophila phylogeny.</title>
        <authorList>
            <consortium name="Drosophila 12 Genomes Consortium"/>
            <person name="Clark A.G."/>
            <person name="Eisen M.B."/>
            <person name="Smith D.R."/>
            <person name="Bergman C.M."/>
            <person name="Oliver B."/>
            <person name="Markow T.A."/>
            <person name="Kaufman T.C."/>
            <person name="Kellis M."/>
            <person name="Gelbart W."/>
            <person name="Iyer V.N."/>
            <person name="Pollard D.A."/>
            <person name="Sackton T.B."/>
            <person name="Larracuente A.M."/>
            <person name="Singh N.D."/>
            <person name="Abad J.P."/>
            <person name="Abt D.N."/>
            <person name="Adryan B."/>
            <person name="Aguade M."/>
            <person name="Akashi H."/>
            <person name="Anderson W.W."/>
            <person name="Aquadro C.F."/>
            <person name="Ardell D.H."/>
            <person name="Arguello R."/>
            <person name="Artieri C.G."/>
            <person name="Barbash D.A."/>
            <person name="Barker D."/>
            <person name="Barsanti P."/>
            <person name="Batterham P."/>
            <person name="Batzoglou S."/>
            <person name="Begun D."/>
            <person name="Bhutkar A."/>
            <person name="Blanco E."/>
            <person name="Bosak S.A."/>
            <person name="Bradley R.K."/>
            <person name="Brand A.D."/>
            <person name="Brent M.R."/>
            <person name="Brooks A.N."/>
            <person name="Brown R.H."/>
            <person name="Butlin R.K."/>
            <person name="Caggese C."/>
            <person name="Calvi B.R."/>
            <person name="Bernardo de Carvalho A."/>
            <person name="Caspi A."/>
            <person name="Castrezana S."/>
            <person name="Celniker S.E."/>
            <person name="Chang J.L."/>
            <person name="Chapple C."/>
            <person name="Chatterji S."/>
            <person name="Chinwalla A."/>
            <person name="Civetta A."/>
            <person name="Clifton S.W."/>
            <person name="Comeron J.M."/>
            <person name="Costello J.C."/>
            <person name="Coyne J.A."/>
            <person name="Daub J."/>
            <person name="David R.G."/>
            <person name="Delcher A.L."/>
            <person name="Delehaunty K."/>
            <person name="Do C.B."/>
            <person name="Ebling H."/>
            <person name="Edwards K."/>
            <person name="Eickbush T."/>
            <person name="Evans J.D."/>
            <person name="Filipski A."/>
            <person name="Findeiss S."/>
            <person name="Freyhult E."/>
            <person name="Fulton L."/>
            <person name="Fulton R."/>
            <person name="Garcia A.C."/>
            <person name="Gardiner A."/>
            <person name="Garfield D.A."/>
            <person name="Garvin B.E."/>
            <person name="Gibson G."/>
            <person name="Gilbert D."/>
            <person name="Gnerre S."/>
            <person name="Godfrey J."/>
            <person name="Good R."/>
            <person name="Gotea V."/>
            <person name="Gravely B."/>
            <person name="Greenberg A.J."/>
            <person name="Griffiths-Jones S."/>
            <person name="Gross S."/>
            <person name="Guigo R."/>
            <person name="Gustafson E.A."/>
            <person name="Haerty W."/>
            <person name="Hahn M.W."/>
            <person name="Halligan D.L."/>
            <person name="Halpern A.L."/>
            <person name="Halter G.M."/>
            <person name="Han M.V."/>
            <person name="Heger A."/>
            <person name="Hillier L."/>
            <person name="Hinrichs A.S."/>
            <person name="Holmes I."/>
            <person name="Hoskins R.A."/>
            <person name="Hubisz M.J."/>
            <person name="Hultmark D."/>
            <person name="Huntley M.A."/>
            <person name="Jaffe D.B."/>
            <person name="Jagadeeshan S."/>
            <person name="Jeck W.R."/>
            <person name="Johnson J."/>
            <person name="Jones C.D."/>
            <person name="Jordan W.C."/>
            <person name="Karpen G.H."/>
            <person name="Kataoka E."/>
            <person name="Keightley P.D."/>
            <person name="Kheradpour P."/>
            <person name="Kirkness E.F."/>
            <person name="Koerich L.B."/>
            <person name="Kristiansen K."/>
            <person name="Kudrna D."/>
            <person name="Kulathinal R.J."/>
            <person name="Kumar S."/>
            <person name="Kwok R."/>
            <person name="Lander E."/>
            <person name="Langley C.H."/>
            <person name="Lapoint R."/>
            <person name="Lazzaro B.P."/>
            <person name="Lee S.J."/>
            <person name="Levesque L."/>
            <person name="Li R."/>
            <person name="Lin C.F."/>
            <person name="Lin M.F."/>
            <person name="Lindblad-Toh K."/>
            <person name="Llopart A."/>
            <person name="Long M."/>
            <person name="Low L."/>
            <person name="Lozovsky E."/>
            <person name="Lu J."/>
            <person name="Luo M."/>
            <person name="Machado C.A."/>
            <person name="Makalowski W."/>
            <person name="Marzo M."/>
            <person name="Matsuda M."/>
            <person name="Matzkin L."/>
            <person name="McAllister B."/>
            <person name="McBride C.S."/>
            <person name="McKernan B."/>
            <person name="McKernan K."/>
            <person name="Mendez-Lago M."/>
            <person name="Minx P."/>
            <person name="Mollenhauer M.U."/>
            <person name="Montooth K."/>
            <person name="Mount S.M."/>
            <person name="Mu X."/>
            <person name="Myers E."/>
            <person name="Negre B."/>
            <person name="Newfeld S."/>
            <person name="Nielsen R."/>
            <person name="Noor M.A."/>
            <person name="O'Grady P."/>
            <person name="Pachter L."/>
            <person name="Papaceit M."/>
            <person name="Parisi M.J."/>
            <person name="Parisi M."/>
            <person name="Parts L."/>
            <person name="Pedersen J.S."/>
            <person name="Pesole G."/>
            <person name="Phillippy A.M."/>
            <person name="Ponting C.P."/>
            <person name="Pop M."/>
            <person name="Porcelli D."/>
            <person name="Powell J.R."/>
            <person name="Prohaska S."/>
            <person name="Pruitt K."/>
            <person name="Puig M."/>
            <person name="Quesneville H."/>
            <person name="Ram K.R."/>
            <person name="Rand D."/>
            <person name="Rasmussen M.D."/>
            <person name="Reed L.K."/>
            <person name="Reenan R."/>
            <person name="Reily A."/>
            <person name="Remington K.A."/>
            <person name="Rieger T.T."/>
            <person name="Ritchie M.G."/>
            <person name="Robin C."/>
            <person name="Rogers Y.H."/>
            <person name="Rohde C."/>
            <person name="Rozas J."/>
            <person name="Rubenfield M.J."/>
            <person name="Ruiz A."/>
            <person name="Russo S."/>
            <person name="Salzberg S.L."/>
            <person name="Sanchez-Gracia A."/>
            <person name="Saranga D.J."/>
            <person name="Sato H."/>
            <person name="Schaeffer S.W."/>
            <person name="Schatz M.C."/>
            <person name="Schlenke T."/>
            <person name="Schwartz R."/>
            <person name="Segarra C."/>
            <person name="Singh R.S."/>
            <person name="Sirot L."/>
            <person name="Sirota M."/>
            <person name="Sisneros N.B."/>
            <person name="Smith C.D."/>
            <person name="Smith T.F."/>
            <person name="Spieth J."/>
            <person name="Stage D.E."/>
            <person name="Stark A."/>
            <person name="Stephan W."/>
            <person name="Strausberg R.L."/>
            <person name="Strempel S."/>
            <person name="Sturgill D."/>
            <person name="Sutton G."/>
            <person name="Sutton G.G."/>
            <person name="Tao W."/>
            <person name="Teichmann S."/>
            <person name="Tobari Y.N."/>
            <person name="Tomimura Y."/>
            <person name="Tsolas J.M."/>
            <person name="Valente V.L."/>
            <person name="Venter E."/>
            <person name="Venter J.C."/>
            <person name="Vicario S."/>
            <person name="Vieira F.G."/>
            <person name="Vilella A.J."/>
            <person name="Villasante A."/>
            <person name="Walenz B."/>
            <person name="Wang J."/>
            <person name="Wasserman M."/>
            <person name="Watts T."/>
            <person name="Wilson D."/>
            <person name="Wilson R.K."/>
            <person name="Wing R.A."/>
            <person name="Wolfner M.F."/>
            <person name="Wong A."/>
            <person name="Wong G.K."/>
            <person name="Wu C.I."/>
            <person name="Wu G."/>
            <person name="Yamamoto D."/>
            <person name="Yang H.P."/>
            <person name="Yang S.P."/>
            <person name="Yorke J.A."/>
            <person name="Yoshida K."/>
            <person name="Zdobnov E."/>
            <person name="Zhang P."/>
            <person name="Zhang Y."/>
            <person name="Zimin A.V."/>
            <person name="Baldwin J."/>
            <person name="Abdouelleil A."/>
            <person name="Abdulkadir J."/>
            <person name="Abebe A."/>
            <person name="Abera B."/>
            <person name="Abreu J."/>
            <person name="Acer S.C."/>
            <person name="Aftuck L."/>
            <person name="Alexander A."/>
            <person name="An P."/>
            <person name="Anderson E."/>
            <person name="Anderson S."/>
            <person name="Arachi H."/>
            <person name="Azer M."/>
            <person name="Bachantsang P."/>
            <person name="Barry A."/>
            <person name="Bayul T."/>
            <person name="Berlin A."/>
            <person name="Bessette D."/>
            <person name="Bloom T."/>
            <person name="Blye J."/>
            <person name="Boguslavskiy L."/>
            <person name="Bonnet C."/>
            <person name="Boukhgalter B."/>
            <person name="Bourzgui I."/>
            <person name="Brown A."/>
            <person name="Cahill P."/>
            <person name="Channer S."/>
            <person name="Cheshatsang Y."/>
            <person name="Chuda L."/>
            <person name="Citroen M."/>
            <person name="Collymore A."/>
            <person name="Cooke P."/>
            <person name="Costello M."/>
            <person name="D'Aco K."/>
            <person name="Daza R."/>
            <person name="De Haan G."/>
            <person name="DeGray S."/>
            <person name="DeMaso C."/>
            <person name="Dhargay N."/>
            <person name="Dooley K."/>
            <person name="Dooley E."/>
            <person name="Doricent M."/>
            <person name="Dorje P."/>
            <person name="Dorjee K."/>
            <person name="Dupes A."/>
            <person name="Elong R."/>
            <person name="Falk J."/>
            <person name="Farina A."/>
            <person name="Faro S."/>
            <person name="Ferguson D."/>
            <person name="Fisher S."/>
            <person name="Foley C.D."/>
            <person name="Franke A."/>
            <person name="Friedrich D."/>
            <person name="Gadbois L."/>
            <person name="Gearin G."/>
            <person name="Gearin C.R."/>
            <person name="Giannoukos G."/>
            <person name="Goode T."/>
            <person name="Graham J."/>
            <person name="Grandbois E."/>
            <person name="Grewal S."/>
            <person name="Gyaltsen K."/>
            <person name="Hafez N."/>
            <person name="Hagos B."/>
            <person name="Hall J."/>
            <person name="Henson C."/>
            <person name="Hollinger A."/>
            <person name="Honan T."/>
            <person name="Huard M.D."/>
            <person name="Hughes L."/>
            <person name="Hurhula B."/>
            <person name="Husby M.E."/>
            <person name="Kamat A."/>
            <person name="Kanga B."/>
            <person name="Kashin S."/>
            <person name="Khazanovich D."/>
            <person name="Kisner P."/>
            <person name="Lance K."/>
            <person name="Lara M."/>
            <person name="Lee W."/>
            <person name="Lennon N."/>
            <person name="Letendre F."/>
            <person name="LeVine R."/>
            <person name="Lipovsky A."/>
            <person name="Liu X."/>
            <person name="Liu J."/>
            <person name="Liu S."/>
            <person name="Lokyitsang T."/>
            <person name="Lokyitsang Y."/>
            <person name="Lubonja R."/>
            <person name="Lui A."/>
            <person name="MacDonald P."/>
            <person name="Magnisalis V."/>
            <person name="Maru K."/>
            <person name="Matthews C."/>
            <person name="McCusker W."/>
            <person name="McDonough S."/>
            <person name="Mehta T."/>
            <person name="Meldrim J."/>
            <person name="Meneus L."/>
            <person name="Mihai O."/>
            <person name="Mihalev A."/>
            <person name="Mihova T."/>
            <person name="Mittelman R."/>
            <person name="Mlenga V."/>
            <person name="Montmayeur A."/>
            <person name="Mulrain L."/>
            <person name="Navidi A."/>
            <person name="Naylor J."/>
            <person name="Negash T."/>
            <person name="Nguyen T."/>
            <person name="Nguyen N."/>
            <person name="Nicol R."/>
            <person name="Norbu C."/>
            <person name="Norbu N."/>
            <person name="Novod N."/>
            <person name="O'Neill B."/>
            <person name="Osman S."/>
            <person name="Markiewicz E."/>
            <person name="Oyono O.L."/>
            <person name="Patti C."/>
            <person name="Phunkhang P."/>
            <person name="Pierre F."/>
            <person name="Priest M."/>
            <person name="Raghuraman S."/>
            <person name="Rege F."/>
            <person name="Reyes R."/>
            <person name="Rise C."/>
            <person name="Rogov P."/>
            <person name="Ross K."/>
            <person name="Ryan E."/>
            <person name="Settipalli S."/>
            <person name="Shea T."/>
            <person name="Sherpa N."/>
            <person name="Shi L."/>
            <person name="Shih D."/>
            <person name="Sparrow T."/>
            <person name="Spaulding J."/>
            <person name="Stalker J."/>
            <person name="Stange-Thomann N."/>
            <person name="Stavropoulos S."/>
            <person name="Stone C."/>
            <person name="Strader C."/>
            <person name="Tesfaye S."/>
            <person name="Thomson T."/>
            <person name="Thoulutsang Y."/>
            <person name="Thoulutsang D."/>
            <person name="Topham K."/>
            <person name="Topping I."/>
            <person name="Tsamla T."/>
            <person name="Vassiliev H."/>
            <person name="Vo A."/>
            <person name="Wangchuk T."/>
            <person name="Wangdi T."/>
            <person name="Weiand M."/>
            <person name="Wilkinson J."/>
            <person name="Wilson A."/>
            <person name="Yadav S."/>
            <person name="Young G."/>
            <person name="Yu Q."/>
            <person name="Zembek L."/>
            <person name="Zhong D."/>
            <person name="Zimmer A."/>
            <person name="Zwirko Z."/>
            <person name="Jaffe D.B."/>
            <person name="Alvarez P."/>
            <person name="Brockman W."/>
            <person name="Butler J."/>
            <person name="Chin C."/>
            <person name="Gnerre S."/>
            <person name="Grabherr M."/>
            <person name="Kleber M."/>
            <person name="Mauceli E."/>
            <person name="MacCallum I."/>
        </authorList>
    </citation>
    <scope>NUCLEOTIDE SEQUENCE [LARGE SCALE GENOMIC DNA]</scope>
    <source>
        <strain evidence="2 3">TSC#14021-0224.01</strain>
    </source>
</reference>
<dbReference type="OrthoDB" id="7864182at2759"/>
<proteinExistence type="predicted"/>
<evidence type="ECO:0000313" key="2">
    <source>
        <dbReference type="EMBL" id="KQS62373.1"/>
    </source>
</evidence>
<keyword evidence="3" id="KW-1185">Reference proteome</keyword>